<dbReference type="PANTHER" id="PTHR45228:SF1">
    <property type="entry name" value="CYCLIC DI-GMP PHOSPHODIESTERASE TM_0186"/>
    <property type="match status" value="1"/>
</dbReference>
<dbReference type="Proteomes" id="UP000237889">
    <property type="component" value="Chromosome"/>
</dbReference>
<proteinExistence type="predicted"/>
<dbReference type="InterPro" id="IPR011006">
    <property type="entry name" value="CheY-like_superfamily"/>
</dbReference>
<keyword evidence="1" id="KW-0597">Phosphoprotein</keyword>
<feature type="modified residue" description="4-aspartylphosphate" evidence="1">
    <location>
        <position position="52"/>
    </location>
</feature>
<dbReference type="CDD" id="cd00077">
    <property type="entry name" value="HDc"/>
    <property type="match status" value="1"/>
</dbReference>
<evidence type="ECO:0000256" key="1">
    <source>
        <dbReference type="PROSITE-ProRule" id="PRU00169"/>
    </source>
</evidence>
<dbReference type="PANTHER" id="PTHR45228">
    <property type="entry name" value="CYCLIC DI-GMP PHOSPHODIESTERASE TM_0186-RELATED"/>
    <property type="match status" value="1"/>
</dbReference>
<dbReference type="SUPFAM" id="SSF52172">
    <property type="entry name" value="CheY-like"/>
    <property type="match status" value="1"/>
</dbReference>
<evidence type="ECO:0000313" key="5">
    <source>
        <dbReference type="Proteomes" id="UP000237889"/>
    </source>
</evidence>
<dbReference type="SMART" id="SM00448">
    <property type="entry name" value="REC"/>
    <property type="match status" value="1"/>
</dbReference>
<accession>A0A2S0N8D9</accession>
<dbReference type="InterPro" id="IPR037522">
    <property type="entry name" value="HD_GYP_dom"/>
</dbReference>
<feature type="domain" description="Response regulatory" evidence="2">
    <location>
        <begin position="2"/>
        <end position="119"/>
    </location>
</feature>
<evidence type="ECO:0000259" key="3">
    <source>
        <dbReference type="PROSITE" id="PS51832"/>
    </source>
</evidence>
<evidence type="ECO:0000259" key="2">
    <source>
        <dbReference type="PROSITE" id="PS50110"/>
    </source>
</evidence>
<feature type="domain" description="HD-GYP" evidence="3">
    <location>
        <begin position="146"/>
        <end position="343"/>
    </location>
</feature>
<evidence type="ECO:0000313" key="4">
    <source>
        <dbReference type="EMBL" id="AVO44440.1"/>
    </source>
</evidence>
<dbReference type="CDD" id="cd17551">
    <property type="entry name" value="REC_RpfG-like"/>
    <property type="match status" value="1"/>
</dbReference>
<gene>
    <name evidence="4" type="ORF">C6569_04830</name>
</gene>
<dbReference type="SMART" id="SM00471">
    <property type="entry name" value="HDc"/>
    <property type="match status" value="1"/>
</dbReference>
<dbReference type="OrthoDB" id="9176789at2"/>
<name>A0A2S0N8D9_9HYPH</name>
<dbReference type="InterPro" id="IPR003607">
    <property type="entry name" value="HD/PDEase_dom"/>
</dbReference>
<dbReference type="GO" id="GO:0000160">
    <property type="term" value="P:phosphorelay signal transduction system"/>
    <property type="evidence" value="ECO:0007669"/>
    <property type="project" value="InterPro"/>
</dbReference>
<protein>
    <submittedName>
        <fullName evidence="4">Two-component system response regulator</fullName>
    </submittedName>
</protein>
<dbReference type="Pfam" id="PF00072">
    <property type="entry name" value="Response_reg"/>
    <property type="match status" value="1"/>
</dbReference>
<dbReference type="KEGG" id="phr:C6569_04830"/>
<dbReference type="InterPro" id="IPR052020">
    <property type="entry name" value="Cyclic_di-GMP/3'3'-cGAMP_PDE"/>
</dbReference>
<dbReference type="PROSITE" id="PS51832">
    <property type="entry name" value="HD_GYP"/>
    <property type="match status" value="1"/>
</dbReference>
<reference evidence="4 5" key="1">
    <citation type="submission" date="2018-03" db="EMBL/GenBank/DDBJ databases">
        <title>Genome sequencing of Phreatobacter sp.</title>
        <authorList>
            <person name="Kim S.-J."/>
            <person name="Heo J."/>
            <person name="Kwon S.-W."/>
        </authorList>
    </citation>
    <scope>NUCLEOTIDE SEQUENCE [LARGE SCALE GENOMIC DNA]</scope>
    <source>
        <strain evidence="4 5">S-12</strain>
    </source>
</reference>
<dbReference type="Gene3D" id="1.10.3210.10">
    <property type="entry name" value="Hypothetical protein af1432"/>
    <property type="match status" value="1"/>
</dbReference>
<dbReference type="AlphaFoldDB" id="A0A2S0N8D9"/>
<keyword evidence="5" id="KW-1185">Reference proteome</keyword>
<dbReference type="SUPFAM" id="SSF109604">
    <property type="entry name" value="HD-domain/PDEase-like"/>
    <property type="match status" value="1"/>
</dbReference>
<dbReference type="InterPro" id="IPR001789">
    <property type="entry name" value="Sig_transdc_resp-reg_receiver"/>
</dbReference>
<dbReference type="Gene3D" id="3.40.50.2300">
    <property type="match status" value="1"/>
</dbReference>
<organism evidence="4 5">
    <name type="scientific">Phreatobacter cathodiphilus</name>
    <dbReference type="NCBI Taxonomy" id="1868589"/>
    <lineage>
        <taxon>Bacteria</taxon>
        <taxon>Pseudomonadati</taxon>
        <taxon>Pseudomonadota</taxon>
        <taxon>Alphaproteobacteria</taxon>
        <taxon>Hyphomicrobiales</taxon>
        <taxon>Phreatobacteraceae</taxon>
        <taxon>Phreatobacter</taxon>
    </lineage>
</organism>
<dbReference type="PROSITE" id="PS50110">
    <property type="entry name" value="RESPONSE_REGULATORY"/>
    <property type="match status" value="1"/>
</dbReference>
<dbReference type="EMBL" id="CP027668">
    <property type="protein sequence ID" value="AVO44440.1"/>
    <property type="molecule type" value="Genomic_DNA"/>
</dbReference>
<dbReference type="GO" id="GO:0008081">
    <property type="term" value="F:phosphoric diester hydrolase activity"/>
    <property type="evidence" value="ECO:0007669"/>
    <property type="project" value="UniProtKB-ARBA"/>
</dbReference>
<sequence>MSVMIVDDAETNLLVIKSLVDACGVSGSKTFRSPTDAVASLDDISPALILVDYMMPELDGIGFLRAVRSRPRFVDTPVVMVTTSDQRSVRLEALEAGATDFIVKPIDPAEFKARIRNLMQLAEAQKKLKDQAAWLAGEVQKALDIARGREAEIVTRLARAAELRDPETGQHLDRMSRYAEKIARAMGLDDEFCERMRIAAPMHDIGKIGIPDSILLKPGPLTPSERLEMQKHAQQGGEILERSTSELIRLAGEIAISHHERFDGTGYPFGLSGEAIPLAGRITSLADVFDALTSARPYKKAWSPEEARSYILGERGRHFDPACVDAMMSVWSEIVAIQASCADGKAAPRALPSR</sequence>
<dbReference type="Pfam" id="PF13487">
    <property type="entry name" value="HD_5"/>
    <property type="match status" value="1"/>
</dbReference>